<accession>A0A9W9YG05</accession>
<name>A0A9W9YG05_9CNID</name>
<evidence type="ECO:0000259" key="1">
    <source>
        <dbReference type="Pfam" id="PF00171"/>
    </source>
</evidence>
<dbReference type="Pfam" id="PF00171">
    <property type="entry name" value="Aldedh"/>
    <property type="match status" value="1"/>
</dbReference>
<sequence length="168" mass="18678">MGALISEEHLHKVLEYVDIGRKEGAKILCGGERLKMKEPRLANGFYMSPCVMTDCSDDMTVVKEEIFGPVMTVLPFDSEEEAVKRANDTHFGLAAGVFTKDLTRAHRVIANLQAGSCWINNYNLTPVEVPFGGYKMSGVGRELSENAIDYYTQIKSVYVEMGDVESPF</sequence>
<dbReference type="AlphaFoldDB" id="A0A9W9YG05"/>
<protein>
    <submittedName>
        <fullName evidence="2">4-trimethylaminobutyraldehyde dehydrogenase</fullName>
    </submittedName>
</protein>
<evidence type="ECO:0000313" key="3">
    <source>
        <dbReference type="Proteomes" id="UP001163046"/>
    </source>
</evidence>
<feature type="domain" description="Aldehyde dehydrogenase" evidence="1">
    <location>
        <begin position="1"/>
        <end position="157"/>
    </location>
</feature>
<dbReference type="Gene3D" id="3.40.605.10">
    <property type="entry name" value="Aldehyde Dehydrogenase, Chain A, domain 1"/>
    <property type="match status" value="1"/>
</dbReference>
<comment type="caution">
    <text evidence="2">The sequence shown here is derived from an EMBL/GenBank/DDBJ whole genome shotgun (WGS) entry which is preliminary data.</text>
</comment>
<dbReference type="EMBL" id="MU827779">
    <property type="protein sequence ID" value="KAJ7339567.1"/>
    <property type="molecule type" value="Genomic_DNA"/>
</dbReference>
<evidence type="ECO:0000313" key="2">
    <source>
        <dbReference type="EMBL" id="KAJ7339567.1"/>
    </source>
</evidence>
<dbReference type="InterPro" id="IPR016163">
    <property type="entry name" value="Ald_DH_C"/>
</dbReference>
<dbReference type="OrthoDB" id="310895at2759"/>
<dbReference type="PANTHER" id="PTHR11699">
    <property type="entry name" value="ALDEHYDE DEHYDROGENASE-RELATED"/>
    <property type="match status" value="1"/>
</dbReference>
<dbReference type="SUPFAM" id="SSF53720">
    <property type="entry name" value="ALDH-like"/>
    <property type="match status" value="1"/>
</dbReference>
<dbReference type="GO" id="GO:0016620">
    <property type="term" value="F:oxidoreductase activity, acting on the aldehyde or oxo group of donors, NAD or NADP as acceptor"/>
    <property type="evidence" value="ECO:0007669"/>
    <property type="project" value="InterPro"/>
</dbReference>
<dbReference type="FunFam" id="3.40.605.10:FF:000026">
    <property type="entry name" value="Aldehyde dehydrogenase, putative"/>
    <property type="match status" value="1"/>
</dbReference>
<keyword evidence="3" id="KW-1185">Reference proteome</keyword>
<organism evidence="2 3">
    <name type="scientific">Desmophyllum pertusum</name>
    <dbReference type="NCBI Taxonomy" id="174260"/>
    <lineage>
        <taxon>Eukaryota</taxon>
        <taxon>Metazoa</taxon>
        <taxon>Cnidaria</taxon>
        <taxon>Anthozoa</taxon>
        <taxon>Hexacorallia</taxon>
        <taxon>Scleractinia</taxon>
        <taxon>Caryophylliina</taxon>
        <taxon>Caryophylliidae</taxon>
        <taxon>Desmophyllum</taxon>
    </lineage>
</organism>
<dbReference type="Proteomes" id="UP001163046">
    <property type="component" value="Unassembled WGS sequence"/>
</dbReference>
<proteinExistence type="predicted"/>
<reference evidence="2" key="1">
    <citation type="submission" date="2023-01" db="EMBL/GenBank/DDBJ databases">
        <title>Genome assembly of the deep-sea coral Lophelia pertusa.</title>
        <authorList>
            <person name="Herrera S."/>
            <person name="Cordes E."/>
        </authorList>
    </citation>
    <scope>NUCLEOTIDE SEQUENCE</scope>
    <source>
        <strain evidence="2">USNM1676648</strain>
        <tissue evidence="2">Polyp</tissue>
    </source>
</reference>
<dbReference type="InterPro" id="IPR015590">
    <property type="entry name" value="Aldehyde_DH_dom"/>
</dbReference>
<dbReference type="Gene3D" id="3.40.309.10">
    <property type="entry name" value="Aldehyde Dehydrogenase, Chain A, domain 2"/>
    <property type="match status" value="1"/>
</dbReference>
<gene>
    <name evidence="2" type="primary">ALDH9A1_2</name>
    <name evidence="2" type="ORF">OS493_005968</name>
</gene>
<dbReference type="InterPro" id="IPR016162">
    <property type="entry name" value="Ald_DH_N"/>
</dbReference>
<dbReference type="InterPro" id="IPR016161">
    <property type="entry name" value="Ald_DH/histidinol_DH"/>
</dbReference>